<accession>A0A9W6T7V1</accession>
<keyword evidence="7" id="KW-0206">Cytoskeleton</keyword>
<keyword evidence="8" id="KW-0539">Nucleus</keyword>
<evidence type="ECO:0000256" key="10">
    <source>
        <dbReference type="ARBA" id="ARBA00032118"/>
    </source>
</evidence>
<evidence type="ECO:0000256" key="7">
    <source>
        <dbReference type="ARBA" id="ARBA00023212"/>
    </source>
</evidence>
<dbReference type="GO" id="GO:0005634">
    <property type="term" value="C:nucleus"/>
    <property type="evidence" value="ECO:0007669"/>
    <property type="project" value="UniProtKB-SubCell"/>
</dbReference>
<organism evidence="12 13">
    <name type="scientific">Candida boidinii</name>
    <name type="common">Yeast</name>
    <dbReference type="NCBI Taxonomy" id="5477"/>
    <lineage>
        <taxon>Eukaryota</taxon>
        <taxon>Fungi</taxon>
        <taxon>Dikarya</taxon>
        <taxon>Ascomycota</taxon>
        <taxon>Saccharomycotina</taxon>
        <taxon>Pichiomycetes</taxon>
        <taxon>Pichiales</taxon>
        <taxon>Pichiaceae</taxon>
        <taxon>Ogataea</taxon>
        <taxon>Ogataea/Candida clade</taxon>
    </lineage>
</organism>
<dbReference type="EMBL" id="BSXN01003811">
    <property type="protein sequence ID" value="GME80011.1"/>
    <property type="molecule type" value="Genomic_DNA"/>
</dbReference>
<comment type="caution">
    <text evidence="12">The sequence shown here is derived from an EMBL/GenBank/DDBJ whole genome shotgun (WGS) entry which is preliminary data.</text>
</comment>
<evidence type="ECO:0000313" key="13">
    <source>
        <dbReference type="Proteomes" id="UP001165120"/>
    </source>
</evidence>
<feature type="domain" description="Spindle pole body component 110 C-terminal" evidence="11">
    <location>
        <begin position="77"/>
        <end position="118"/>
    </location>
</feature>
<evidence type="ECO:0000256" key="4">
    <source>
        <dbReference type="ARBA" id="ARBA00016285"/>
    </source>
</evidence>
<comment type="subcellular location">
    <subcellularLocation>
        <location evidence="2">Cytoplasm</location>
        <location evidence="2">Cytoskeleton</location>
        <location evidence="2">Microtubule organizing center</location>
        <location evidence="2">Spindle pole body</location>
    </subcellularLocation>
    <subcellularLocation>
        <location evidence="1">Nucleus</location>
    </subcellularLocation>
</comment>
<keyword evidence="5" id="KW-0963">Cytoplasm</keyword>
<keyword evidence="13" id="KW-1185">Reference proteome</keyword>
<evidence type="ECO:0000256" key="3">
    <source>
        <dbReference type="ARBA" id="ARBA00005853"/>
    </source>
</evidence>
<dbReference type="InterPro" id="IPR040593">
    <property type="entry name" value="Spc110_C"/>
</dbReference>
<dbReference type="Proteomes" id="UP001165120">
    <property type="component" value="Unassembled WGS sequence"/>
</dbReference>
<evidence type="ECO:0000256" key="9">
    <source>
        <dbReference type="ARBA" id="ARBA00025064"/>
    </source>
</evidence>
<evidence type="ECO:0000256" key="2">
    <source>
        <dbReference type="ARBA" id="ARBA00004317"/>
    </source>
</evidence>
<evidence type="ECO:0000256" key="5">
    <source>
        <dbReference type="ARBA" id="ARBA00022490"/>
    </source>
</evidence>
<evidence type="ECO:0000256" key="1">
    <source>
        <dbReference type="ARBA" id="ARBA00004123"/>
    </source>
</evidence>
<evidence type="ECO:0000256" key="6">
    <source>
        <dbReference type="ARBA" id="ARBA00023054"/>
    </source>
</evidence>
<name>A0A9W6T7V1_CANBO</name>
<sequence>MSLYKSKLDSTILKHNDLKFMNDYLQKQIQISNDFIKNNITKLESVGLIDNSTNTSNIFSDNTTDRKGVIFSSGGIRRPISFRSVALAILAGVRMRKRLIESQNRKHQDDYLKKQIRNTKALIKQS</sequence>
<protein>
    <recommendedName>
        <fullName evidence="4">Spindle pole body component 110</fullName>
    </recommendedName>
    <alternativeName>
        <fullName evidence="10">Spindle pole body spacer protein SPC110</fullName>
    </alternativeName>
</protein>
<evidence type="ECO:0000259" key="11">
    <source>
        <dbReference type="Pfam" id="PF18520"/>
    </source>
</evidence>
<comment type="similarity">
    <text evidence="3">Belongs to the SPC110 family.</text>
</comment>
<evidence type="ECO:0000256" key="8">
    <source>
        <dbReference type="ARBA" id="ARBA00023242"/>
    </source>
</evidence>
<reference evidence="12" key="1">
    <citation type="submission" date="2023-04" db="EMBL/GenBank/DDBJ databases">
        <title>Candida boidinii NBRC 10035.</title>
        <authorList>
            <person name="Ichikawa N."/>
            <person name="Sato H."/>
            <person name="Tonouchi N."/>
        </authorList>
    </citation>
    <scope>NUCLEOTIDE SEQUENCE</scope>
    <source>
        <strain evidence="12">NBRC 10035</strain>
    </source>
</reference>
<evidence type="ECO:0000313" key="12">
    <source>
        <dbReference type="EMBL" id="GME80011.1"/>
    </source>
</evidence>
<gene>
    <name evidence="12" type="ORF">Cboi02_000628700</name>
</gene>
<dbReference type="AlphaFoldDB" id="A0A9W6T7V1"/>
<dbReference type="Pfam" id="PF18520">
    <property type="entry name" value="Spc110_C"/>
    <property type="match status" value="1"/>
</dbReference>
<keyword evidence="6" id="KW-0175">Coiled coil</keyword>
<dbReference type="GO" id="GO:0005816">
    <property type="term" value="C:spindle pole body"/>
    <property type="evidence" value="ECO:0007669"/>
    <property type="project" value="UniProtKB-SubCell"/>
</dbReference>
<proteinExistence type="inferred from homology"/>
<comment type="function">
    <text evidence="9">Component of the spindle pole body (SPB) required for the proper execution of spindle pole body (SPB) duplication. Potential role in cross-linking filaments or anchoring other molecules. It is essential for growth.</text>
</comment>